<proteinExistence type="predicted"/>
<evidence type="ECO:0000313" key="4">
    <source>
        <dbReference type="Proteomes" id="UP000292702"/>
    </source>
</evidence>
<dbReference type="STRING" id="92696.A0A4R0RQK1"/>
<evidence type="ECO:0000256" key="1">
    <source>
        <dbReference type="SAM" id="MobiDB-lite"/>
    </source>
</evidence>
<comment type="caution">
    <text evidence="3">The sequence shown here is derived from an EMBL/GenBank/DDBJ whole genome shotgun (WGS) entry which is preliminary data.</text>
</comment>
<feature type="region of interest" description="Disordered" evidence="1">
    <location>
        <begin position="157"/>
        <end position="179"/>
    </location>
</feature>
<dbReference type="AlphaFoldDB" id="A0A4R0RQK1"/>
<sequence length="992" mass="112765">MASSQDFQNSKLSVNPALTASVASVPYLKGDIASALASEIGNKVTMVNPDVFIERMFTVDAGVAQKISEHRQVIDAFKRIPKPGSGLEKTFYLPFTELASVIQARYKPDLKSEHKALKSREMRTLSKEDKDRLTKLDQEVRRLDRLPTDQADLRWTAIPDKSPTSGEKTTPLVRPDAGCLRARKTAKDPTLTGFSWEDIVTPIEVKPYANSSSTRDATRQLQSYIRMVLRHQHDRLFIFGIILCGHQMQIGYCDRSSVIFTDAFDIMQDKSKAVKILAALSILDRRALGFDNTMKLVITERGNDTSHPTLQHLYSTHDLAVKHMNTHSGIDPYLVRWSIFVPGQEQTEADRKGSWYITTKAISLTKAEVMVGRATMVWRVRELDANLKEIVSERTLVLKSAWQDDENRTEAELYNLGAQGGSMKNVGKVQRSVKLSKCWLPNTDLNDPSALEYTTEQVRKGLSASDLRTVVWNDGVQAVPSTAPKSLRDNPERSGDQSLPRSNPGYDRWISTHQSKSPDLQNRTLTRTLMETYGWSLKEFKDLIELVTVIRDAVKGHQNMYHAGILHRDLSTGNAVICPDKKSKSVEEAAVTVIGALIDLDHAQRQTSWLSCAPISAEDEFAEPAPTANHLRSKTAREIADLLADNSFPEQVQANDKAVREDPTVQRKRDVDDPLEEELKVSVIKFLKSLDTPLLEKILKRFRYSRSNDAVAAHFLALVIKAYHHEGYPRMLEEITKRVDYPKEEHYVAWDSAKGSVPDFKSMSDTSRTGTYAFMSYEVKRPNVYYVAEPLVVPRSPRVHNAIHDIESFFWVFLQQCLTADGPGGHRRRELLFKVDKSKVASAVDKQDSDRILILQSHVRDLFEDPVVVNLPDYKKKVFDKPQLLDEALGCVHPYFERVVTTLRKWWELVRISHEMPDRYTMGTIHFQILDLLEETLKMLKTTDKGEVESAMDQLREEDILQWRIEDLKAYFPFKASVPEKEKVEEKGKERA</sequence>
<feature type="compositionally biased region" description="Basic and acidic residues" evidence="1">
    <location>
        <begin position="486"/>
        <end position="495"/>
    </location>
</feature>
<dbReference type="Pfam" id="PF17667">
    <property type="entry name" value="Pkinase_fungal"/>
    <property type="match status" value="2"/>
</dbReference>
<gene>
    <name evidence="3" type="ORF">EIP91_000540</name>
</gene>
<evidence type="ECO:0000259" key="2">
    <source>
        <dbReference type="Pfam" id="PF17667"/>
    </source>
</evidence>
<feature type="domain" description="Fungal-type protein kinase" evidence="2">
    <location>
        <begin position="763"/>
        <end position="817"/>
    </location>
</feature>
<organism evidence="3 4">
    <name type="scientific">Steccherinum ochraceum</name>
    <dbReference type="NCBI Taxonomy" id="92696"/>
    <lineage>
        <taxon>Eukaryota</taxon>
        <taxon>Fungi</taxon>
        <taxon>Dikarya</taxon>
        <taxon>Basidiomycota</taxon>
        <taxon>Agaricomycotina</taxon>
        <taxon>Agaricomycetes</taxon>
        <taxon>Polyporales</taxon>
        <taxon>Steccherinaceae</taxon>
        <taxon>Steccherinum</taxon>
    </lineage>
</organism>
<dbReference type="SUPFAM" id="SSF56112">
    <property type="entry name" value="Protein kinase-like (PK-like)"/>
    <property type="match status" value="1"/>
</dbReference>
<name>A0A4R0RQK1_9APHY</name>
<dbReference type="PANTHER" id="PTHR38248:SF2">
    <property type="entry name" value="FUNK1 11"/>
    <property type="match status" value="1"/>
</dbReference>
<protein>
    <recommendedName>
        <fullName evidence="2">Fungal-type protein kinase domain-containing protein</fullName>
    </recommendedName>
</protein>
<dbReference type="EMBL" id="RWJN01000011">
    <property type="protein sequence ID" value="TCD71041.1"/>
    <property type="molecule type" value="Genomic_DNA"/>
</dbReference>
<accession>A0A4R0RQK1</accession>
<dbReference type="OrthoDB" id="3185297at2759"/>
<evidence type="ECO:0000313" key="3">
    <source>
        <dbReference type="EMBL" id="TCD71041.1"/>
    </source>
</evidence>
<feature type="region of interest" description="Disordered" evidence="1">
    <location>
        <begin position="480"/>
        <end position="514"/>
    </location>
</feature>
<dbReference type="InterPro" id="IPR040976">
    <property type="entry name" value="Pkinase_fungal"/>
</dbReference>
<keyword evidence="4" id="KW-1185">Reference proteome</keyword>
<dbReference type="PANTHER" id="PTHR38248">
    <property type="entry name" value="FUNK1 6"/>
    <property type="match status" value="1"/>
</dbReference>
<feature type="domain" description="Fungal-type protein kinase" evidence="2">
    <location>
        <begin position="176"/>
        <end position="605"/>
    </location>
</feature>
<dbReference type="InterPro" id="IPR011009">
    <property type="entry name" value="Kinase-like_dom_sf"/>
</dbReference>
<dbReference type="Proteomes" id="UP000292702">
    <property type="component" value="Unassembled WGS sequence"/>
</dbReference>
<reference evidence="3 4" key="1">
    <citation type="submission" date="2018-11" db="EMBL/GenBank/DDBJ databases">
        <title>Genome assembly of Steccherinum ochraceum LE-BIN_3174, the white-rot fungus of the Steccherinaceae family (The Residual Polyporoid clade, Polyporales, Basidiomycota).</title>
        <authorList>
            <person name="Fedorova T.V."/>
            <person name="Glazunova O.A."/>
            <person name="Landesman E.O."/>
            <person name="Moiseenko K.V."/>
            <person name="Psurtseva N.V."/>
            <person name="Savinova O.S."/>
            <person name="Shakhova N.V."/>
            <person name="Tyazhelova T.V."/>
            <person name="Vasina D.V."/>
        </authorList>
    </citation>
    <scope>NUCLEOTIDE SEQUENCE [LARGE SCALE GENOMIC DNA]</scope>
    <source>
        <strain evidence="3 4">LE-BIN_3174</strain>
    </source>
</reference>